<feature type="domain" description="Pyridoxine 5'-phosphate oxidase dimerisation C-terminal" evidence="6">
    <location>
        <begin position="1"/>
        <end position="41"/>
    </location>
</feature>
<reference evidence="7 8" key="1">
    <citation type="submission" date="2017-01" db="EMBL/GenBank/DDBJ databases">
        <title>Novel large sulfur bacteria in the metagenomes of groundwater-fed chemosynthetic microbial mats in the Lake Huron basin.</title>
        <authorList>
            <person name="Sharrar A.M."/>
            <person name="Flood B.E."/>
            <person name="Bailey J.V."/>
            <person name="Jones D.S."/>
            <person name="Biddanda B."/>
            <person name="Ruberg S.A."/>
            <person name="Marcus D.N."/>
            <person name="Dick G.J."/>
        </authorList>
    </citation>
    <scope>NUCLEOTIDE SEQUENCE [LARGE SCALE GENOMIC DNA]</scope>
    <source>
        <strain evidence="7">A8</strain>
    </source>
</reference>
<evidence type="ECO:0000313" key="8">
    <source>
        <dbReference type="Proteomes" id="UP000192491"/>
    </source>
</evidence>
<evidence type="ECO:0000256" key="3">
    <source>
        <dbReference type="ARBA" id="ARBA00022630"/>
    </source>
</evidence>
<keyword evidence="5" id="KW-0560">Oxidoreductase</keyword>
<organism evidence="7 8">
    <name type="scientific">Thiothrix lacustris</name>
    <dbReference type="NCBI Taxonomy" id="525917"/>
    <lineage>
        <taxon>Bacteria</taxon>
        <taxon>Pseudomonadati</taxon>
        <taxon>Pseudomonadota</taxon>
        <taxon>Gammaproteobacteria</taxon>
        <taxon>Thiotrichales</taxon>
        <taxon>Thiotrichaceae</taxon>
        <taxon>Thiothrix</taxon>
    </lineage>
</organism>
<dbReference type="InterPro" id="IPR000659">
    <property type="entry name" value="Pyridox_Oxase"/>
</dbReference>
<evidence type="ECO:0000256" key="5">
    <source>
        <dbReference type="ARBA" id="ARBA00023002"/>
    </source>
</evidence>
<gene>
    <name evidence="7" type="ORF">BWK73_28685</name>
</gene>
<dbReference type="GO" id="GO:0008615">
    <property type="term" value="P:pyridoxine biosynthetic process"/>
    <property type="evidence" value="ECO:0007669"/>
    <property type="project" value="InterPro"/>
</dbReference>
<dbReference type="Proteomes" id="UP000192491">
    <property type="component" value="Unassembled WGS sequence"/>
</dbReference>
<dbReference type="Gene3D" id="2.30.110.10">
    <property type="entry name" value="Electron Transport, Fmn-binding Protein, Chain A"/>
    <property type="match status" value="1"/>
</dbReference>
<dbReference type="Pfam" id="PF10590">
    <property type="entry name" value="PNP_phzG_C"/>
    <property type="match status" value="1"/>
</dbReference>
<dbReference type="PROSITE" id="PS01064">
    <property type="entry name" value="PYRIDOX_OXIDASE"/>
    <property type="match status" value="1"/>
</dbReference>
<comment type="caution">
    <text evidence="7">The sequence shown here is derived from an EMBL/GenBank/DDBJ whole genome shotgun (WGS) entry which is preliminary data.</text>
</comment>
<comment type="cofactor">
    <cofactor evidence="1">
        <name>FMN</name>
        <dbReference type="ChEBI" id="CHEBI:58210"/>
    </cofactor>
</comment>
<name>A0A1Y1QJU2_9GAMM</name>
<dbReference type="GO" id="GO:0004733">
    <property type="term" value="F:pyridoxamine phosphate oxidase activity"/>
    <property type="evidence" value="ECO:0007669"/>
    <property type="project" value="InterPro"/>
</dbReference>
<accession>A0A1Y1QJU2</accession>
<dbReference type="GO" id="GO:0010181">
    <property type="term" value="F:FMN binding"/>
    <property type="evidence" value="ECO:0007669"/>
    <property type="project" value="InterPro"/>
</dbReference>
<evidence type="ECO:0000256" key="2">
    <source>
        <dbReference type="ARBA" id="ARBA00007301"/>
    </source>
</evidence>
<dbReference type="PANTHER" id="PTHR10851">
    <property type="entry name" value="PYRIDOXINE-5-PHOSPHATE OXIDASE"/>
    <property type="match status" value="1"/>
</dbReference>
<dbReference type="InterPro" id="IPR012349">
    <property type="entry name" value="Split_barrel_FMN-bd"/>
</dbReference>
<sequence length="41" mass="5037">WGGYRIVPETVEFWQGRSSRLHDRFEYRRQSADWEVVRLAP</sequence>
<dbReference type="SUPFAM" id="SSF50475">
    <property type="entry name" value="FMN-binding split barrel"/>
    <property type="match status" value="1"/>
</dbReference>
<dbReference type="AlphaFoldDB" id="A0A1Y1QJU2"/>
<keyword evidence="4" id="KW-0288">FMN</keyword>
<evidence type="ECO:0000313" key="7">
    <source>
        <dbReference type="EMBL" id="OQX07199.1"/>
    </source>
</evidence>
<proteinExistence type="inferred from homology"/>
<feature type="non-terminal residue" evidence="7">
    <location>
        <position position="1"/>
    </location>
</feature>
<dbReference type="InterPro" id="IPR019576">
    <property type="entry name" value="Pyridoxamine_oxidase_dimer_C"/>
</dbReference>
<dbReference type="EMBL" id="MTEJ01000217">
    <property type="protein sequence ID" value="OQX07199.1"/>
    <property type="molecule type" value="Genomic_DNA"/>
</dbReference>
<comment type="similarity">
    <text evidence="2">Belongs to the pyridoxamine 5'-phosphate oxidase family.</text>
</comment>
<evidence type="ECO:0000256" key="1">
    <source>
        <dbReference type="ARBA" id="ARBA00001917"/>
    </source>
</evidence>
<evidence type="ECO:0000256" key="4">
    <source>
        <dbReference type="ARBA" id="ARBA00022643"/>
    </source>
</evidence>
<dbReference type="PANTHER" id="PTHR10851:SF0">
    <property type="entry name" value="PYRIDOXINE-5'-PHOSPHATE OXIDASE"/>
    <property type="match status" value="1"/>
</dbReference>
<evidence type="ECO:0000259" key="6">
    <source>
        <dbReference type="Pfam" id="PF10590"/>
    </source>
</evidence>
<keyword evidence="3" id="KW-0285">Flavoprotein</keyword>
<protein>
    <submittedName>
        <fullName evidence="7">Pyridoxamine 5'-phosphate oxidase</fullName>
    </submittedName>
</protein>
<dbReference type="InterPro" id="IPR019740">
    <property type="entry name" value="Pyridox_Oxase_CS"/>
</dbReference>